<evidence type="ECO:0000313" key="2">
    <source>
        <dbReference type="Proteomes" id="UP000002029"/>
    </source>
</evidence>
<dbReference type="STRING" id="479432.Sros_7021"/>
<sequence length="39" mass="4120">MAAVSPAALFAIGTRAEAGPDKMQETDEPLTLEEFLAAR</sequence>
<organism evidence="1 2">
    <name type="scientific">Streptosporangium roseum (strain ATCC 12428 / DSM 43021 / JCM 3005 / KCTC 9067 / NCIMB 10171 / NRRL 2505 / NI 9100)</name>
    <dbReference type="NCBI Taxonomy" id="479432"/>
    <lineage>
        <taxon>Bacteria</taxon>
        <taxon>Bacillati</taxon>
        <taxon>Actinomycetota</taxon>
        <taxon>Actinomycetes</taxon>
        <taxon>Streptosporangiales</taxon>
        <taxon>Streptosporangiaceae</taxon>
        <taxon>Streptosporangium</taxon>
    </lineage>
</organism>
<gene>
    <name evidence="1" type="ordered locus">Sros_7021</name>
</gene>
<dbReference type="KEGG" id="sro:Sros_7021"/>
<proteinExistence type="predicted"/>
<name>D2B8W4_STRRD</name>
<dbReference type="EMBL" id="CP001814">
    <property type="protein sequence ID" value="ACZ89720.1"/>
    <property type="molecule type" value="Genomic_DNA"/>
</dbReference>
<reference evidence="1 2" key="1">
    <citation type="journal article" date="2010" name="Stand. Genomic Sci.">
        <title>Complete genome sequence of Streptosporangium roseum type strain (NI 9100).</title>
        <authorList>
            <person name="Nolan M."/>
            <person name="Sikorski J."/>
            <person name="Jando M."/>
            <person name="Lucas S."/>
            <person name="Lapidus A."/>
            <person name="Glavina Del Rio T."/>
            <person name="Chen F."/>
            <person name="Tice H."/>
            <person name="Pitluck S."/>
            <person name="Cheng J.F."/>
            <person name="Chertkov O."/>
            <person name="Sims D."/>
            <person name="Meincke L."/>
            <person name="Brettin T."/>
            <person name="Han C."/>
            <person name="Detter J.C."/>
            <person name="Bruce D."/>
            <person name="Goodwin L."/>
            <person name="Land M."/>
            <person name="Hauser L."/>
            <person name="Chang Y.J."/>
            <person name="Jeffries C.D."/>
            <person name="Ivanova N."/>
            <person name="Mavromatis K."/>
            <person name="Mikhailova N."/>
            <person name="Chen A."/>
            <person name="Palaniappan K."/>
            <person name="Chain P."/>
            <person name="Rohde M."/>
            <person name="Goker M."/>
            <person name="Bristow J."/>
            <person name="Eisen J.A."/>
            <person name="Markowitz V."/>
            <person name="Hugenholtz P."/>
            <person name="Kyrpides N.C."/>
            <person name="Klenk H.P."/>
        </authorList>
    </citation>
    <scope>NUCLEOTIDE SEQUENCE [LARGE SCALE GENOMIC DNA]</scope>
    <source>
        <strain evidence="2">ATCC 12428 / DSM 43021 / JCM 3005 / NI 9100</strain>
    </source>
</reference>
<dbReference type="Proteomes" id="UP000002029">
    <property type="component" value="Chromosome"/>
</dbReference>
<evidence type="ECO:0000313" key="1">
    <source>
        <dbReference type="EMBL" id="ACZ89720.1"/>
    </source>
</evidence>
<keyword evidence="2" id="KW-1185">Reference proteome</keyword>
<dbReference type="HOGENOM" id="CLU_3317881_0_0_11"/>
<accession>D2B8W4</accession>
<dbReference type="AlphaFoldDB" id="D2B8W4"/>
<protein>
    <submittedName>
        <fullName evidence="1">Uncharacterized protein</fullName>
    </submittedName>
</protein>